<dbReference type="InterPro" id="IPR022617">
    <property type="entry name" value="Rad60/SUMO-like_dom"/>
</dbReference>
<sequence length="96" mass="10997">MSDQNEERKPNKVRLNVNGFDNTISQFILKDTTPLGKMMRTYCEMKGLDVTLIKFLYDGKRIQNTSTAHGEEIPDNATIELFQKQDGGNFCQCIFT</sequence>
<evidence type="ECO:0000256" key="1">
    <source>
        <dbReference type="ARBA" id="ARBA00009185"/>
    </source>
</evidence>
<comment type="similarity">
    <text evidence="1">Belongs to the ubiquitin family. SUMO subfamily.</text>
</comment>
<evidence type="ECO:0000259" key="2">
    <source>
        <dbReference type="PROSITE" id="PS50053"/>
    </source>
</evidence>
<dbReference type="PANTHER" id="PTHR10562">
    <property type="entry name" value="SMALL UBIQUITIN-RELATED MODIFIER"/>
    <property type="match status" value="1"/>
</dbReference>
<keyword evidence="4" id="KW-1185">Reference proteome</keyword>
<reference evidence="3" key="1">
    <citation type="submission" date="2021-12" db="EMBL/GenBank/DDBJ databases">
        <authorList>
            <person name="King R."/>
        </authorList>
    </citation>
    <scope>NUCLEOTIDE SEQUENCE</scope>
</reference>
<accession>A0A9P0F092</accession>
<dbReference type="SUPFAM" id="SSF54236">
    <property type="entry name" value="Ubiquitin-like"/>
    <property type="match status" value="1"/>
</dbReference>
<evidence type="ECO:0000313" key="3">
    <source>
        <dbReference type="EMBL" id="CAH0384246.1"/>
    </source>
</evidence>
<protein>
    <recommendedName>
        <fullName evidence="2">Ubiquitin-like domain-containing protein</fullName>
    </recommendedName>
</protein>
<name>A0A9P0F092_BEMTA</name>
<dbReference type="EMBL" id="OU963863">
    <property type="protein sequence ID" value="CAH0384246.1"/>
    <property type="molecule type" value="Genomic_DNA"/>
</dbReference>
<feature type="domain" description="Ubiquitin-like" evidence="2">
    <location>
        <begin position="13"/>
        <end position="88"/>
    </location>
</feature>
<dbReference type="InterPro" id="IPR000626">
    <property type="entry name" value="Ubiquitin-like_dom"/>
</dbReference>
<evidence type="ECO:0000313" key="4">
    <source>
        <dbReference type="Proteomes" id="UP001152759"/>
    </source>
</evidence>
<organism evidence="3 4">
    <name type="scientific">Bemisia tabaci</name>
    <name type="common">Sweetpotato whitefly</name>
    <name type="synonym">Aleurodes tabaci</name>
    <dbReference type="NCBI Taxonomy" id="7038"/>
    <lineage>
        <taxon>Eukaryota</taxon>
        <taxon>Metazoa</taxon>
        <taxon>Ecdysozoa</taxon>
        <taxon>Arthropoda</taxon>
        <taxon>Hexapoda</taxon>
        <taxon>Insecta</taxon>
        <taxon>Pterygota</taxon>
        <taxon>Neoptera</taxon>
        <taxon>Paraneoptera</taxon>
        <taxon>Hemiptera</taxon>
        <taxon>Sternorrhyncha</taxon>
        <taxon>Aleyrodoidea</taxon>
        <taxon>Aleyrodidae</taxon>
        <taxon>Aleyrodinae</taxon>
        <taxon>Bemisia</taxon>
    </lineage>
</organism>
<dbReference type="Pfam" id="PF11976">
    <property type="entry name" value="Rad60-SLD"/>
    <property type="match status" value="1"/>
</dbReference>
<dbReference type="Gene3D" id="3.10.20.90">
    <property type="entry name" value="Phosphatidylinositol 3-kinase Catalytic Subunit, Chain A, domain 1"/>
    <property type="match status" value="1"/>
</dbReference>
<gene>
    <name evidence="3" type="ORF">BEMITA_LOCUS3600</name>
</gene>
<dbReference type="KEGG" id="btab:109030497"/>
<dbReference type="InterPro" id="IPR029071">
    <property type="entry name" value="Ubiquitin-like_domsf"/>
</dbReference>
<dbReference type="PROSITE" id="PS50053">
    <property type="entry name" value="UBIQUITIN_2"/>
    <property type="match status" value="1"/>
</dbReference>
<dbReference type="AlphaFoldDB" id="A0A9P0F092"/>
<proteinExistence type="inferred from homology"/>
<dbReference type="Proteomes" id="UP001152759">
    <property type="component" value="Chromosome 2"/>
</dbReference>